<reference evidence="1 2" key="1">
    <citation type="submission" date="2019-11" db="EMBL/GenBank/DDBJ databases">
        <authorList>
            <person name="Cao P."/>
        </authorList>
    </citation>
    <scope>NUCLEOTIDE SEQUENCE [LARGE SCALE GENOMIC DNA]</scope>
    <source>
        <strain evidence="1 2">NEAU-AAG5</strain>
    </source>
</reference>
<dbReference type="EMBL" id="WOFH01000014">
    <property type="protein sequence ID" value="MUN41510.1"/>
    <property type="molecule type" value="Genomic_DNA"/>
</dbReference>
<evidence type="ECO:0000313" key="1">
    <source>
        <dbReference type="EMBL" id="MUN41510.1"/>
    </source>
</evidence>
<comment type="caution">
    <text evidence="1">The sequence shown here is derived from an EMBL/GenBank/DDBJ whole genome shotgun (WGS) entry which is preliminary data.</text>
</comment>
<sequence>MGAEIMTFLLAIALPVAGIVKAWIGYRRVVAIEQWRTLRLEAALRSVDTEHRANVITACARVEATAVARCADSQRRP</sequence>
<protein>
    <submittedName>
        <fullName evidence="1">Uncharacterized protein</fullName>
    </submittedName>
</protein>
<organism evidence="1 2">
    <name type="scientific">Actinomadura litoris</name>
    <dbReference type="NCBI Taxonomy" id="2678616"/>
    <lineage>
        <taxon>Bacteria</taxon>
        <taxon>Bacillati</taxon>
        <taxon>Actinomycetota</taxon>
        <taxon>Actinomycetes</taxon>
        <taxon>Streptosporangiales</taxon>
        <taxon>Thermomonosporaceae</taxon>
        <taxon>Actinomadura</taxon>
    </lineage>
</organism>
<gene>
    <name evidence="1" type="ORF">GNZ18_33690</name>
</gene>
<evidence type="ECO:0000313" key="2">
    <source>
        <dbReference type="Proteomes" id="UP000432015"/>
    </source>
</evidence>
<proteinExistence type="predicted"/>
<dbReference type="RefSeq" id="WP_156220679.1">
    <property type="nucleotide sequence ID" value="NZ_WOFH01000014.1"/>
</dbReference>
<dbReference type="AlphaFoldDB" id="A0A7K1LAQ5"/>
<accession>A0A7K1LAQ5</accession>
<name>A0A7K1LAQ5_9ACTN</name>
<keyword evidence="2" id="KW-1185">Reference proteome</keyword>
<dbReference type="Proteomes" id="UP000432015">
    <property type="component" value="Unassembled WGS sequence"/>
</dbReference>